<dbReference type="VEuPathDB" id="CryptoDB:Vbra_7231"/>
<dbReference type="Gene3D" id="3.40.50.720">
    <property type="entry name" value="NAD(P)-binding Rossmann-like Domain"/>
    <property type="match status" value="1"/>
</dbReference>
<dbReference type="STRING" id="1169540.A0A0G4EFU6"/>
<keyword evidence="6" id="KW-0443">Lipid metabolism</keyword>
<dbReference type="Gene3D" id="1.10.287.4290">
    <property type="match status" value="1"/>
</dbReference>
<dbReference type="Pfam" id="PF00106">
    <property type="entry name" value="adh_short"/>
    <property type="match status" value="1"/>
</dbReference>
<comment type="subcellular location">
    <subcellularLocation>
        <location evidence="1">Peroxisome</location>
    </subcellularLocation>
</comment>
<dbReference type="InterPro" id="IPR036527">
    <property type="entry name" value="SCP2_sterol-bd_dom_sf"/>
</dbReference>
<dbReference type="GO" id="GO:0006631">
    <property type="term" value="P:fatty acid metabolic process"/>
    <property type="evidence" value="ECO:0007669"/>
    <property type="project" value="UniProtKB-KW"/>
</dbReference>
<dbReference type="PROSITE" id="PS00061">
    <property type="entry name" value="ADH_SHORT"/>
    <property type="match status" value="1"/>
</dbReference>
<accession>A0A0G4EFU6</accession>
<keyword evidence="7" id="KW-0576">Peroxisome</keyword>
<dbReference type="InterPro" id="IPR020904">
    <property type="entry name" value="Sc_DH/Rdtase_CS"/>
</dbReference>
<sequence length="601" mass="63793">MPLRFDNQVAVITGAGGGLGRAYALLFASRGAKVVVNDLGVTTHGEAGGKGGVRAADKVVAEIRRAGGEAVANYDSVEFGEKIIQTAIDAYGRVDILVNNAGILRDVSFAKMTAKDWDLIMLVHLKGAYSCTKAAWPYMQKQKYGRIVNAASGAGLYGNFGQANYSAAKLGLVGFSKTLAREGERRNINANAIAPLAGTRMTETVMPQEVVDALKPEYVAPLVAYLCHESCRESGEVFEVGAGWISKLRWQRTQGHMFSSPTFTADDVAANWAKITDFTGATYPTSLQESMELVMRRLEEFKTSGAPAAAPPAAAPPTGAPTTPSEKLFRVLEAWIKVGDNGQKLVQKVNASFHFDILTKKGGPIATSWTIDLKNPPGSISEGKSGSCDALFSMADADFVSVVTGKLNPQIAFMQGKMKVKGSMKAAMKFTPDLFPPMPNGLMEMDLNKAIQTYCGGAVPPAAPSARPPPAAAAAAGLSSAASQLKAAPLVSMMQTHMKTTAGKQLVNKVGYVYRFDVLPKKGAAAVSFTIDLKNAPGKIAEGAPEECDAHFTMVDEDFVSVVTGKLNPQIAFMQGKMKVKGSMKAAMKFTPDLFPAPSKL</sequence>
<evidence type="ECO:0000256" key="6">
    <source>
        <dbReference type="ARBA" id="ARBA00023098"/>
    </source>
</evidence>
<dbReference type="InterPro" id="IPR057326">
    <property type="entry name" value="KR_dom"/>
</dbReference>
<dbReference type="OrthoDB" id="421309at2759"/>
<dbReference type="PRINTS" id="PR00080">
    <property type="entry name" value="SDRFAMILY"/>
</dbReference>
<dbReference type="FunFam" id="3.40.50.720:FF:000185">
    <property type="entry name" value="peroxisomal multifunctional enzyme type 2"/>
    <property type="match status" value="1"/>
</dbReference>
<comment type="pathway">
    <text evidence="2">Lipid metabolism; fatty acid beta-oxidation.</text>
</comment>
<evidence type="ECO:0000256" key="4">
    <source>
        <dbReference type="ARBA" id="ARBA00022832"/>
    </source>
</evidence>
<dbReference type="GO" id="GO:0005777">
    <property type="term" value="C:peroxisome"/>
    <property type="evidence" value="ECO:0007669"/>
    <property type="project" value="UniProtKB-SubCell"/>
</dbReference>
<dbReference type="PANTHER" id="PTHR45024:SF2">
    <property type="entry name" value="SCP2 DOMAIN-CONTAINING PROTEIN"/>
    <property type="match status" value="1"/>
</dbReference>
<dbReference type="SMART" id="SM00822">
    <property type="entry name" value="PKS_KR"/>
    <property type="match status" value="1"/>
</dbReference>
<dbReference type="PhylomeDB" id="A0A0G4EFU6"/>
<dbReference type="EMBL" id="CDMY01000212">
    <property type="protein sequence ID" value="CEL94255.1"/>
    <property type="molecule type" value="Genomic_DNA"/>
</dbReference>
<dbReference type="PANTHER" id="PTHR45024">
    <property type="entry name" value="DEHYDROGENASES, SHORT CHAIN"/>
    <property type="match status" value="1"/>
</dbReference>
<dbReference type="SUPFAM" id="SSF55718">
    <property type="entry name" value="SCP-like"/>
    <property type="match status" value="2"/>
</dbReference>
<evidence type="ECO:0000313" key="10">
    <source>
        <dbReference type="Proteomes" id="UP000041254"/>
    </source>
</evidence>
<evidence type="ECO:0000256" key="5">
    <source>
        <dbReference type="ARBA" id="ARBA00023002"/>
    </source>
</evidence>
<dbReference type="InterPro" id="IPR036291">
    <property type="entry name" value="NAD(P)-bd_dom_sf"/>
</dbReference>
<reference evidence="9 10" key="1">
    <citation type="submission" date="2014-11" db="EMBL/GenBank/DDBJ databases">
        <authorList>
            <person name="Zhu J."/>
            <person name="Qi W."/>
            <person name="Song R."/>
        </authorList>
    </citation>
    <scope>NUCLEOTIDE SEQUENCE [LARGE SCALE GENOMIC DNA]</scope>
</reference>
<keyword evidence="4" id="KW-0276">Fatty acid metabolism</keyword>
<dbReference type="Pfam" id="PF02036">
    <property type="entry name" value="SCP2"/>
    <property type="match status" value="2"/>
</dbReference>
<proteinExistence type="inferred from homology"/>
<feature type="domain" description="Ketoreductase" evidence="8">
    <location>
        <begin position="8"/>
        <end position="204"/>
    </location>
</feature>
<evidence type="ECO:0000313" key="9">
    <source>
        <dbReference type="EMBL" id="CEL94255.1"/>
    </source>
</evidence>
<dbReference type="AlphaFoldDB" id="A0A0G4EFU6"/>
<gene>
    <name evidence="9" type="ORF">Vbra_7231</name>
</gene>
<dbReference type="CDD" id="cd05353">
    <property type="entry name" value="hydroxyacyl-CoA-like_DH_SDR_c-like"/>
    <property type="match status" value="1"/>
</dbReference>
<keyword evidence="5" id="KW-0560">Oxidoreductase</keyword>
<comment type="similarity">
    <text evidence="3">Belongs to the short-chain dehydrogenases/reductases (SDR) family.</text>
</comment>
<dbReference type="OMA" id="STNFFDM"/>
<evidence type="ECO:0000256" key="1">
    <source>
        <dbReference type="ARBA" id="ARBA00004275"/>
    </source>
</evidence>
<dbReference type="InterPro" id="IPR051687">
    <property type="entry name" value="Peroxisomal_Beta-Oxidation"/>
</dbReference>
<dbReference type="PRINTS" id="PR00081">
    <property type="entry name" value="GDHRDH"/>
</dbReference>
<dbReference type="Gene3D" id="3.30.1050.10">
    <property type="entry name" value="SCP2 sterol-binding domain"/>
    <property type="match status" value="2"/>
</dbReference>
<dbReference type="InterPro" id="IPR002347">
    <property type="entry name" value="SDR_fam"/>
</dbReference>
<dbReference type="GO" id="GO:0016491">
    <property type="term" value="F:oxidoreductase activity"/>
    <property type="evidence" value="ECO:0007669"/>
    <property type="project" value="UniProtKB-KW"/>
</dbReference>
<dbReference type="Proteomes" id="UP000041254">
    <property type="component" value="Unassembled WGS sequence"/>
</dbReference>
<evidence type="ECO:0000256" key="2">
    <source>
        <dbReference type="ARBA" id="ARBA00005005"/>
    </source>
</evidence>
<protein>
    <recommendedName>
        <fullName evidence="8">Ketoreductase domain-containing protein</fullName>
    </recommendedName>
</protein>
<organism evidence="9 10">
    <name type="scientific">Vitrella brassicaformis (strain CCMP3155)</name>
    <dbReference type="NCBI Taxonomy" id="1169540"/>
    <lineage>
        <taxon>Eukaryota</taxon>
        <taxon>Sar</taxon>
        <taxon>Alveolata</taxon>
        <taxon>Colpodellida</taxon>
        <taxon>Vitrellaceae</taxon>
        <taxon>Vitrella</taxon>
    </lineage>
</organism>
<evidence type="ECO:0000259" key="8">
    <source>
        <dbReference type="SMART" id="SM00822"/>
    </source>
</evidence>
<dbReference type="InParanoid" id="A0A0G4EFU6"/>
<name>A0A0G4EFU6_VITBC</name>
<dbReference type="SUPFAM" id="SSF51735">
    <property type="entry name" value="NAD(P)-binding Rossmann-fold domains"/>
    <property type="match status" value="1"/>
</dbReference>
<evidence type="ECO:0000256" key="7">
    <source>
        <dbReference type="ARBA" id="ARBA00023140"/>
    </source>
</evidence>
<evidence type="ECO:0000256" key="3">
    <source>
        <dbReference type="ARBA" id="ARBA00006484"/>
    </source>
</evidence>
<keyword evidence="10" id="KW-1185">Reference proteome</keyword>
<dbReference type="InterPro" id="IPR003033">
    <property type="entry name" value="SCP2_sterol-bd_dom"/>
</dbReference>